<name>A0ABP0R3P5_9DINO</name>
<protein>
    <submittedName>
        <fullName evidence="2">Uncharacterized protein</fullName>
    </submittedName>
</protein>
<gene>
    <name evidence="2" type="ORF">CCMP2556_LOCUS45371</name>
</gene>
<evidence type="ECO:0000256" key="1">
    <source>
        <dbReference type="SAM" id="MobiDB-lite"/>
    </source>
</evidence>
<evidence type="ECO:0000313" key="2">
    <source>
        <dbReference type="EMBL" id="CAK9095223.1"/>
    </source>
</evidence>
<sequence length="501" mass="55126">MASSSESTGMKSFSGDTEDSKEYRRWKVWVTNKLLTLGDKVPDTARGAYVYTLLSGKALECVEHLEPPPYQKKDGENVLFDLLDQRFPQKDASDEMSEVLTEVFTLKVAEGESLKAWISCATELFDRCHRKVNVSFPEEARGWMILHRPGLTDEEKAVVLARSLGVLKKEEIGRAMRSCYPDFTVGKLCATAISLVEDTSTAGLDEGPVDDMEEEESSAYKKIHQKPMTRASKGKENAAALVVEEGFIATVSSQHAPWLSLQLLRDKLTPSPDIGVEQLLVSSPGYGMLDSGCGRSIIGADTLAEFMELWKTRDMTIPTPFDEVNHFKYGNGHGETTQRSIRVPVVLGGRSGTVKAAIVQGQAPLLVSRSALKALKAAINFDTDELTVFDSRTVVPLSTNQAGEFTVDLLGSHPWTESFAEVMLLGDGSKPQPSCEHSHSTEPSVTPESTPCADTPSSSSQDMPVLVEESLQVDAMPKHQLHQLEASVKSWMFDRLRNRRI</sequence>
<comment type="caution">
    <text evidence="2">The sequence shown here is derived from an EMBL/GenBank/DDBJ whole genome shotgun (WGS) entry which is preliminary data.</text>
</comment>
<accession>A0ABP0R3P5</accession>
<feature type="region of interest" description="Disordered" evidence="1">
    <location>
        <begin position="427"/>
        <end position="463"/>
    </location>
</feature>
<dbReference type="Proteomes" id="UP001642484">
    <property type="component" value="Unassembled WGS sequence"/>
</dbReference>
<keyword evidence="3" id="KW-1185">Reference proteome</keyword>
<proteinExistence type="predicted"/>
<evidence type="ECO:0000313" key="3">
    <source>
        <dbReference type="Proteomes" id="UP001642484"/>
    </source>
</evidence>
<dbReference type="EMBL" id="CAXAMN010025454">
    <property type="protein sequence ID" value="CAK9095223.1"/>
    <property type="molecule type" value="Genomic_DNA"/>
</dbReference>
<reference evidence="2 3" key="1">
    <citation type="submission" date="2024-02" db="EMBL/GenBank/DDBJ databases">
        <authorList>
            <person name="Chen Y."/>
            <person name="Shah S."/>
            <person name="Dougan E. K."/>
            <person name="Thang M."/>
            <person name="Chan C."/>
        </authorList>
    </citation>
    <scope>NUCLEOTIDE SEQUENCE [LARGE SCALE GENOMIC DNA]</scope>
</reference>
<organism evidence="2 3">
    <name type="scientific">Durusdinium trenchii</name>
    <dbReference type="NCBI Taxonomy" id="1381693"/>
    <lineage>
        <taxon>Eukaryota</taxon>
        <taxon>Sar</taxon>
        <taxon>Alveolata</taxon>
        <taxon>Dinophyceae</taxon>
        <taxon>Suessiales</taxon>
        <taxon>Symbiodiniaceae</taxon>
        <taxon>Durusdinium</taxon>
    </lineage>
</organism>